<comment type="caution">
    <text evidence="2">The sequence shown here is derived from an EMBL/GenBank/DDBJ whole genome shotgun (WGS) entry which is preliminary data.</text>
</comment>
<dbReference type="Pfam" id="PF05065">
    <property type="entry name" value="Phage_capsid"/>
    <property type="match status" value="1"/>
</dbReference>
<dbReference type="SUPFAM" id="SSF56563">
    <property type="entry name" value="Major capsid protein gp5"/>
    <property type="match status" value="1"/>
</dbReference>
<name>A0ABS7NNA2_9NOCA</name>
<dbReference type="RefSeq" id="WP_157889529.1">
    <property type="nucleotide sequence ID" value="NZ_JABUKE010000001.1"/>
</dbReference>
<keyword evidence="3" id="KW-1185">Reference proteome</keyword>
<organism evidence="2 3">
    <name type="scientific">Rhodococcoides kroppenstedtii</name>
    <dbReference type="NCBI Taxonomy" id="293050"/>
    <lineage>
        <taxon>Bacteria</taxon>
        <taxon>Bacillati</taxon>
        <taxon>Actinomycetota</taxon>
        <taxon>Actinomycetes</taxon>
        <taxon>Mycobacteriales</taxon>
        <taxon>Nocardiaceae</taxon>
        <taxon>Rhodococcoides</taxon>
    </lineage>
</organism>
<dbReference type="Proteomes" id="UP001520140">
    <property type="component" value="Unassembled WGS sequence"/>
</dbReference>
<accession>A0ABS7NNA2</accession>
<feature type="domain" description="Phage capsid-like C-terminal" evidence="1">
    <location>
        <begin position="9"/>
        <end position="79"/>
    </location>
</feature>
<evidence type="ECO:0000259" key="1">
    <source>
        <dbReference type="Pfam" id="PF05065"/>
    </source>
</evidence>
<evidence type="ECO:0000313" key="2">
    <source>
        <dbReference type="EMBL" id="MBY6319483.1"/>
    </source>
</evidence>
<dbReference type="Gene3D" id="3.30.2400.10">
    <property type="entry name" value="Major capsid protein gp5"/>
    <property type="match status" value="1"/>
</dbReference>
<protein>
    <submittedName>
        <fullName evidence="2">Phage major capsid protein</fullName>
    </submittedName>
</protein>
<dbReference type="Gene3D" id="3.30.2320.10">
    <property type="entry name" value="hypothetical protein PF0899 domain"/>
    <property type="match status" value="1"/>
</dbReference>
<sequence length="84" mass="9227">MDRAAQRRWGLRLAVSKAVPVSTGNLLDVSALAVVRDRNVRTQWSSGVADDFKRSQVRARTEGRFGLDVYKPKGIVTLDLGVTA</sequence>
<proteinExistence type="predicted"/>
<dbReference type="EMBL" id="JABUKG010000001">
    <property type="protein sequence ID" value="MBY6319483.1"/>
    <property type="molecule type" value="Genomic_DNA"/>
</dbReference>
<evidence type="ECO:0000313" key="3">
    <source>
        <dbReference type="Proteomes" id="UP001520140"/>
    </source>
</evidence>
<gene>
    <name evidence="2" type="ORF">HQ605_01480</name>
</gene>
<reference evidence="2 3" key="1">
    <citation type="submission" date="2020-06" db="EMBL/GenBank/DDBJ databases">
        <title>Taxonomy, biology and ecology of Rhodococcus bacteria occurring in California pistachio and other woody hosts as revealed by genome sequence analyses.</title>
        <authorList>
            <person name="Gai Y."/>
            <person name="Riely B."/>
        </authorList>
    </citation>
    <scope>NUCLEOTIDE SEQUENCE [LARGE SCALE GENOMIC DNA]</scope>
    <source>
        <strain evidence="2 3">BP-284</strain>
    </source>
</reference>
<dbReference type="InterPro" id="IPR054612">
    <property type="entry name" value="Phage_capsid-like_C"/>
</dbReference>